<protein>
    <recommendedName>
        <fullName evidence="3">Helix-turn-helix domain-containing protein</fullName>
    </recommendedName>
</protein>
<gene>
    <name evidence="2" type="ORF">ABM479_35460</name>
</gene>
<keyword evidence="2" id="KW-0614">Plasmid</keyword>
<evidence type="ECO:0000256" key="1">
    <source>
        <dbReference type="SAM" id="MobiDB-lite"/>
    </source>
</evidence>
<reference evidence="2" key="1">
    <citation type="submission" date="2024-06" db="EMBL/GenBank/DDBJ databases">
        <authorList>
            <person name="Li T."/>
            <person name="Gao R."/>
        </authorList>
    </citation>
    <scope>NUCLEOTIDE SEQUENCE</scope>
    <source>
        <strain evidence="2">ZPR3</strain>
        <plasmid evidence="2">unnamed5</plasmid>
    </source>
</reference>
<accession>A0AAU7S750</accession>
<dbReference type="EMBL" id="CP157965">
    <property type="protein sequence ID" value="XBT98143.1"/>
    <property type="molecule type" value="Genomic_DNA"/>
</dbReference>
<proteinExistence type="predicted"/>
<feature type="compositionally biased region" description="Polar residues" evidence="1">
    <location>
        <begin position="291"/>
        <end position="300"/>
    </location>
</feature>
<organism evidence="2">
    <name type="scientific">Rhizobium sp. ZPR3</name>
    <dbReference type="NCBI Taxonomy" id="3158967"/>
    <lineage>
        <taxon>Bacteria</taxon>
        <taxon>Pseudomonadati</taxon>
        <taxon>Pseudomonadota</taxon>
        <taxon>Alphaproteobacteria</taxon>
        <taxon>Hyphomicrobiales</taxon>
        <taxon>Rhizobiaceae</taxon>
        <taxon>Rhizobium/Agrobacterium group</taxon>
        <taxon>Rhizobium</taxon>
    </lineage>
</organism>
<dbReference type="RefSeq" id="WP_349963442.1">
    <property type="nucleotide sequence ID" value="NZ_CP157965.1"/>
</dbReference>
<evidence type="ECO:0008006" key="3">
    <source>
        <dbReference type="Google" id="ProtNLM"/>
    </source>
</evidence>
<dbReference type="AlphaFoldDB" id="A0AAU7S750"/>
<evidence type="ECO:0000313" key="2">
    <source>
        <dbReference type="EMBL" id="XBT98143.1"/>
    </source>
</evidence>
<name>A0AAU7S750_9HYPH</name>
<feature type="region of interest" description="Disordered" evidence="1">
    <location>
        <begin position="269"/>
        <end position="349"/>
    </location>
</feature>
<sequence length="349" mass="38963">MASEVFSNGRRTAPMVDLCASGKVPSPVQRQNIFADLANSIVELWRANLAGFTSHSQIEEFKSKTLYARLWRESGGPLDTEQIEELRAAAEQRSAHLTGERYKHFPSQQFGERLLPDFLAPQKRPARVPVHRGSWRKGRCELWFWRSISKDDGRLIIRAAQRYEEHARNTGERIGPLGPIGLEILKLFVNLAIAGGGRVEPQLTWIMSKIRRSKCAVVAALARLRDHGFIDWRRRYKLTGSEGPGPQVKQTSNAYRIILETAKRVVSGIEQSPPLPDDFAQERDGRKAQVSALSGTVYQSDQRESVEQAETSPILPSRGKNQNGRPDKQPDAGPRGGLRRSAGCKPPSG</sequence>
<geneLocation type="plasmid" evidence="2">
    <name>unnamed5</name>
</geneLocation>